<reference evidence="2 3" key="1">
    <citation type="submission" date="2008-11" db="EMBL/GenBank/DDBJ databases">
        <title>Draft genome sequence of Bacteroides pectinophilus (ATCC 43243).</title>
        <authorList>
            <person name="Sudarsanam P."/>
            <person name="Ley R."/>
            <person name="Guruge J."/>
            <person name="Turnbaugh P.J."/>
            <person name="Mahowald M."/>
            <person name="Liep D."/>
            <person name="Gordon J."/>
        </authorList>
    </citation>
    <scope>NUCLEOTIDE SEQUENCE [LARGE SCALE GENOMIC DNA]</scope>
    <source>
        <strain evidence="2 3">ATCC 43243</strain>
    </source>
</reference>
<dbReference type="SUPFAM" id="SSF55166">
    <property type="entry name" value="Hedgehog/DD-peptidase"/>
    <property type="match status" value="1"/>
</dbReference>
<dbReference type="HOGENOM" id="CLU_961916_0_0_9"/>
<gene>
    <name evidence="2" type="ORF">BACPEC_01139</name>
</gene>
<evidence type="ECO:0008006" key="4">
    <source>
        <dbReference type="Google" id="ProtNLM"/>
    </source>
</evidence>
<evidence type="ECO:0000313" key="2">
    <source>
        <dbReference type="EMBL" id="EEC58151.1"/>
    </source>
</evidence>
<feature type="region of interest" description="Disordered" evidence="1">
    <location>
        <begin position="157"/>
        <end position="198"/>
    </location>
</feature>
<keyword evidence="3" id="KW-1185">Reference proteome</keyword>
<dbReference type="AlphaFoldDB" id="B7AR29"/>
<dbReference type="InterPro" id="IPR009045">
    <property type="entry name" value="Zn_M74/Hedgehog-like"/>
</dbReference>
<dbReference type="Proteomes" id="UP000003136">
    <property type="component" value="Unassembled WGS sequence"/>
</dbReference>
<name>B7AR29_9FIRM</name>
<evidence type="ECO:0000313" key="3">
    <source>
        <dbReference type="Proteomes" id="UP000003136"/>
    </source>
</evidence>
<accession>B7AR29</accession>
<reference evidence="2 3" key="2">
    <citation type="submission" date="2008-11" db="EMBL/GenBank/DDBJ databases">
        <authorList>
            <person name="Fulton L."/>
            <person name="Clifton S."/>
            <person name="Fulton B."/>
            <person name="Xu J."/>
            <person name="Minx P."/>
            <person name="Pepin K.H."/>
            <person name="Johnson M."/>
            <person name="Bhonagiri V."/>
            <person name="Nash W.E."/>
            <person name="Mardis E.R."/>
            <person name="Wilson R.K."/>
        </authorList>
    </citation>
    <scope>NUCLEOTIDE SEQUENCE [LARGE SCALE GENOMIC DNA]</scope>
    <source>
        <strain evidence="2 3">ATCC 43243</strain>
    </source>
</reference>
<proteinExistence type="predicted"/>
<feature type="compositionally biased region" description="Acidic residues" evidence="1">
    <location>
        <begin position="161"/>
        <end position="181"/>
    </location>
</feature>
<protein>
    <recommendedName>
        <fullName evidence="4">Peptidase M15A C-terminal domain-containing protein</fullName>
    </recommendedName>
</protein>
<evidence type="ECO:0000256" key="1">
    <source>
        <dbReference type="SAM" id="MobiDB-lite"/>
    </source>
</evidence>
<dbReference type="Gene3D" id="3.30.1380.10">
    <property type="match status" value="1"/>
</dbReference>
<dbReference type="EMBL" id="ABVQ01000035">
    <property type="protein sequence ID" value="EEC58151.1"/>
    <property type="molecule type" value="Genomic_DNA"/>
</dbReference>
<dbReference type="STRING" id="483218.BACPEC_01139"/>
<sequence>MIKRYLMSAGDIQLSAHFRLHEFQSRNGWDEVLVDEALIDMLEKIYKHFNCSKAVINDGFRQPGEYCRSIGESDRDAHAYGMAADVVFFDSEGDVISGRYICCYAQDIGVQGIGYMGNAVHLDTRGNGGYKNTHWWGDETTGATVTDWHSYFAITNYPAAEPDENEEDITDKPDDESDNPAEDGSSSDNNVTDFDGGDMMNREISREQLKYEVNRYALTVLGREIGDADTYVELLSTGQLDWYEFTKRLQESEEGVKRWIKYTLFVDILGRIPEQSEIDWWYAQYSLRYEVNKALMAERFAEDYEQFKDEYMNKPL</sequence>
<organism evidence="2 3">
    <name type="scientific">[Bacteroides] pectinophilus ATCC 43243</name>
    <dbReference type="NCBI Taxonomy" id="483218"/>
    <lineage>
        <taxon>Bacteria</taxon>
        <taxon>Bacillati</taxon>
        <taxon>Bacillota</taxon>
        <taxon>Clostridia</taxon>
        <taxon>Eubacteriales</taxon>
    </lineage>
</organism>
<comment type="caution">
    <text evidence="2">The sequence shown here is derived from an EMBL/GenBank/DDBJ whole genome shotgun (WGS) entry which is preliminary data.</text>
</comment>